<keyword evidence="1" id="KW-1015">Disulfide bond</keyword>
<dbReference type="EMBL" id="CP111014">
    <property type="protein sequence ID" value="WAR00377.1"/>
    <property type="molecule type" value="Genomic_DNA"/>
</dbReference>
<gene>
    <name evidence="3" type="ORF">MAR_024749</name>
</gene>
<evidence type="ECO:0000259" key="2">
    <source>
        <dbReference type="Pfam" id="PF01562"/>
    </source>
</evidence>
<name>A0ABY7DU51_MYAAR</name>
<feature type="domain" description="Peptidase M12B propeptide" evidence="2">
    <location>
        <begin position="144"/>
        <end position="243"/>
    </location>
</feature>
<evidence type="ECO:0000313" key="3">
    <source>
        <dbReference type="EMBL" id="WAR00377.1"/>
    </source>
</evidence>
<protein>
    <submittedName>
        <fullName evidence="3">ATS3-like protein</fullName>
    </submittedName>
</protein>
<evidence type="ECO:0000256" key="1">
    <source>
        <dbReference type="ARBA" id="ARBA00023157"/>
    </source>
</evidence>
<dbReference type="InterPro" id="IPR002870">
    <property type="entry name" value="Peptidase_M12B_N"/>
</dbReference>
<sequence>MNGGLIHEQVQTEFTALDVYDKVIKLMTVEGILPPINGVTVCTSSEPDGCKRKLDNEAMESTALWLGNHRCDHILKCFCILLLCSFGKAFHSQEIVYAIIEKRPLESMYDCLCGRNIIVIEYYIKRRETDIFKDEFLASLKHYDVIIPSLVTSEGSHVSYALHPSHSLRRRSVNDDVQSTENTLHYSVHIDNKPHVLQLQQNEKLISPGLVIERRKNRFKNVTDSSFSRLSETQTNCHFIGSVLNQSYSRVAVGACNGLKFFVF</sequence>
<dbReference type="Proteomes" id="UP001164746">
    <property type="component" value="Chromosome 3"/>
</dbReference>
<organism evidence="3 4">
    <name type="scientific">Mya arenaria</name>
    <name type="common">Soft-shell clam</name>
    <dbReference type="NCBI Taxonomy" id="6604"/>
    <lineage>
        <taxon>Eukaryota</taxon>
        <taxon>Metazoa</taxon>
        <taxon>Spiralia</taxon>
        <taxon>Lophotrochozoa</taxon>
        <taxon>Mollusca</taxon>
        <taxon>Bivalvia</taxon>
        <taxon>Autobranchia</taxon>
        <taxon>Heteroconchia</taxon>
        <taxon>Euheterodonta</taxon>
        <taxon>Imparidentia</taxon>
        <taxon>Neoheterodontei</taxon>
        <taxon>Myida</taxon>
        <taxon>Myoidea</taxon>
        <taxon>Myidae</taxon>
        <taxon>Mya</taxon>
    </lineage>
</organism>
<reference evidence="3" key="1">
    <citation type="submission" date="2022-11" db="EMBL/GenBank/DDBJ databases">
        <title>Centuries of genome instability and evolution in soft-shell clam transmissible cancer (bioRxiv).</title>
        <authorList>
            <person name="Hart S.F.M."/>
            <person name="Yonemitsu M.A."/>
            <person name="Giersch R.M."/>
            <person name="Beal B.F."/>
            <person name="Arriagada G."/>
            <person name="Davis B.W."/>
            <person name="Ostrander E.A."/>
            <person name="Goff S.P."/>
            <person name="Metzger M.J."/>
        </authorList>
    </citation>
    <scope>NUCLEOTIDE SEQUENCE</scope>
    <source>
        <strain evidence="3">MELC-2E11</strain>
        <tissue evidence="3">Siphon/mantle</tissue>
    </source>
</reference>
<keyword evidence="4" id="KW-1185">Reference proteome</keyword>
<dbReference type="Pfam" id="PF01562">
    <property type="entry name" value="Pep_M12B_propep"/>
    <property type="match status" value="1"/>
</dbReference>
<accession>A0ABY7DU51</accession>
<proteinExistence type="predicted"/>
<evidence type="ECO:0000313" key="4">
    <source>
        <dbReference type="Proteomes" id="UP001164746"/>
    </source>
</evidence>